<name>A0A0D3EX88_9ORYZ</name>
<dbReference type="Gramene" id="OBART01G40030.1">
    <property type="protein sequence ID" value="OBART01G40030.1"/>
    <property type="gene ID" value="OBART01G40030"/>
</dbReference>
<reference evidence="1" key="1">
    <citation type="journal article" date="2009" name="Rice">
        <title>De Novo Next Generation Sequencing of Plant Genomes.</title>
        <authorList>
            <person name="Rounsley S."/>
            <person name="Marri P.R."/>
            <person name="Yu Y."/>
            <person name="He R."/>
            <person name="Sisneros N."/>
            <person name="Goicoechea J.L."/>
            <person name="Lee S.J."/>
            <person name="Angelova A."/>
            <person name="Kudrna D."/>
            <person name="Luo M."/>
            <person name="Affourtit J."/>
            <person name="Desany B."/>
            <person name="Knight J."/>
            <person name="Niazi F."/>
            <person name="Egholm M."/>
            <person name="Wing R.A."/>
        </authorList>
    </citation>
    <scope>NUCLEOTIDE SEQUENCE [LARGE SCALE GENOMIC DNA]</scope>
    <source>
        <strain evidence="1">cv. IRGC 105608</strain>
    </source>
</reference>
<proteinExistence type="predicted"/>
<protein>
    <submittedName>
        <fullName evidence="1">Uncharacterized protein</fullName>
    </submittedName>
</protein>
<dbReference type="Proteomes" id="UP000026960">
    <property type="component" value="Chromosome 1"/>
</dbReference>
<reference evidence="1" key="2">
    <citation type="submission" date="2015-03" db="UniProtKB">
        <authorList>
            <consortium name="EnsemblPlants"/>
        </authorList>
    </citation>
    <scope>IDENTIFICATION</scope>
</reference>
<evidence type="ECO:0000313" key="2">
    <source>
        <dbReference type="Proteomes" id="UP000026960"/>
    </source>
</evidence>
<dbReference type="AlphaFoldDB" id="A0A0D3EX88"/>
<sequence length="63" mass="7004">MLCYHAPVSRYSARVQGMRILVTKLLAAGEMSRCNVDCGHGDSAKTRHKAQMLPTFMAYAMLD</sequence>
<accession>A0A0D3EX88</accession>
<dbReference type="HOGENOM" id="CLU_2889301_0_0_1"/>
<evidence type="ECO:0000313" key="1">
    <source>
        <dbReference type="EnsemblPlants" id="OBART01G40030.1"/>
    </source>
</evidence>
<organism evidence="1">
    <name type="scientific">Oryza barthii</name>
    <dbReference type="NCBI Taxonomy" id="65489"/>
    <lineage>
        <taxon>Eukaryota</taxon>
        <taxon>Viridiplantae</taxon>
        <taxon>Streptophyta</taxon>
        <taxon>Embryophyta</taxon>
        <taxon>Tracheophyta</taxon>
        <taxon>Spermatophyta</taxon>
        <taxon>Magnoliopsida</taxon>
        <taxon>Liliopsida</taxon>
        <taxon>Poales</taxon>
        <taxon>Poaceae</taxon>
        <taxon>BOP clade</taxon>
        <taxon>Oryzoideae</taxon>
        <taxon>Oryzeae</taxon>
        <taxon>Oryzinae</taxon>
        <taxon>Oryza</taxon>
    </lineage>
</organism>
<dbReference type="EnsemblPlants" id="OBART01G40030.1">
    <property type="protein sequence ID" value="OBART01G40030.1"/>
    <property type="gene ID" value="OBART01G40030"/>
</dbReference>
<keyword evidence="2" id="KW-1185">Reference proteome</keyword>
<dbReference type="PaxDb" id="65489-OBART01G40030.1"/>